<dbReference type="AlphaFoldDB" id="A0A2X2URB6"/>
<name>A0A2X2URB6_9FIRM</name>
<dbReference type="SUPFAM" id="SSF161266">
    <property type="entry name" value="Gam-like"/>
    <property type="match status" value="1"/>
</dbReference>
<dbReference type="Pfam" id="PF07352">
    <property type="entry name" value="Phage_Mu_Gam"/>
    <property type="match status" value="1"/>
</dbReference>
<dbReference type="GO" id="GO:0042262">
    <property type="term" value="P:DNA protection"/>
    <property type="evidence" value="ECO:0007669"/>
    <property type="project" value="InterPro"/>
</dbReference>
<protein>
    <submittedName>
        <fullName evidence="1">Mu-like prophage host-nuclease inhibitor protein Gam</fullName>
    </submittedName>
</protein>
<evidence type="ECO:0000313" key="2">
    <source>
        <dbReference type="Proteomes" id="UP000251853"/>
    </source>
</evidence>
<dbReference type="Proteomes" id="UP000251853">
    <property type="component" value="Unassembled WGS sequence"/>
</dbReference>
<dbReference type="EMBL" id="UAVW01000015">
    <property type="protein sequence ID" value="SQB14445.1"/>
    <property type="molecule type" value="Genomic_DNA"/>
</dbReference>
<dbReference type="GO" id="GO:0003690">
    <property type="term" value="F:double-stranded DNA binding"/>
    <property type="evidence" value="ECO:0007669"/>
    <property type="project" value="InterPro"/>
</dbReference>
<organism evidence="1 2">
    <name type="scientific">Enterocloster clostridioformis</name>
    <dbReference type="NCBI Taxonomy" id="1531"/>
    <lineage>
        <taxon>Bacteria</taxon>
        <taxon>Bacillati</taxon>
        <taxon>Bacillota</taxon>
        <taxon>Clostridia</taxon>
        <taxon>Lachnospirales</taxon>
        <taxon>Lachnospiraceae</taxon>
        <taxon>Enterocloster</taxon>
    </lineage>
</organism>
<proteinExistence type="predicted"/>
<accession>A0A2X2URB6</accession>
<reference evidence="1 2" key="1">
    <citation type="submission" date="2018-06" db="EMBL/GenBank/DDBJ databases">
        <authorList>
            <consortium name="Pathogen Informatics"/>
            <person name="Doyle S."/>
        </authorList>
    </citation>
    <scope>NUCLEOTIDE SEQUENCE [LARGE SCALE GENOMIC DNA]</scope>
    <source>
        <strain evidence="1 2">NCTC11224</strain>
    </source>
</reference>
<dbReference type="RefSeq" id="WP_003499823.1">
    <property type="nucleotide sequence ID" value="NZ_JAIWZC010000002.1"/>
</dbReference>
<dbReference type="InterPro" id="IPR009951">
    <property type="entry name" value="Host-nuc_inhib_Gam"/>
</dbReference>
<sequence length="173" mass="19806">MGRKRIVEAPVFKTWEEVDAALREIAEEEIAIADIEGEMNKQINGIKITAAQEAKPHHDRISTLEKDVKEFVTEHRDELGGKKTRTLNFGETGFRRSTSVVIPKDKGLVAEIIRRLKVKKLTDCIITEEKVNKDALRQKGEDIVIAVGARWKQEDAFWYEAHQEKLEASRNIQ</sequence>
<keyword evidence="2" id="KW-1185">Reference proteome</keyword>
<gene>
    <name evidence="1" type="ORF">NCTC11224_03493</name>
</gene>
<evidence type="ECO:0000313" key="1">
    <source>
        <dbReference type="EMBL" id="SQB14445.1"/>
    </source>
</evidence>
<dbReference type="Gene3D" id="1.20.5.170">
    <property type="match status" value="1"/>
</dbReference>